<feature type="compositionally biased region" description="Basic residues" evidence="1">
    <location>
        <begin position="65"/>
        <end position="77"/>
    </location>
</feature>
<name>A0ABR0UC27_REHGL</name>
<feature type="region of interest" description="Disordered" evidence="1">
    <location>
        <begin position="58"/>
        <end position="108"/>
    </location>
</feature>
<evidence type="ECO:0000313" key="3">
    <source>
        <dbReference type="Proteomes" id="UP001318860"/>
    </source>
</evidence>
<reference evidence="2 3" key="1">
    <citation type="journal article" date="2021" name="Comput. Struct. Biotechnol. J.">
        <title>De novo genome assembly of the potent medicinal plant Rehmannia glutinosa using nanopore technology.</title>
        <authorList>
            <person name="Ma L."/>
            <person name="Dong C."/>
            <person name="Song C."/>
            <person name="Wang X."/>
            <person name="Zheng X."/>
            <person name="Niu Y."/>
            <person name="Chen S."/>
            <person name="Feng W."/>
        </authorList>
    </citation>
    <scope>NUCLEOTIDE SEQUENCE [LARGE SCALE GENOMIC DNA]</scope>
    <source>
        <strain evidence="2">DH-2019</strain>
    </source>
</reference>
<proteinExistence type="predicted"/>
<protein>
    <submittedName>
        <fullName evidence="2">Uncharacterized protein</fullName>
    </submittedName>
</protein>
<gene>
    <name evidence="2" type="ORF">DH2020_046242</name>
</gene>
<evidence type="ECO:0000256" key="1">
    <source>
        <dbReference type="SAM" id="MobiDB-lite"/>
    </source>
</evidence>
<sequence>MFKRSITFIKNLSDVSGRHFLYGTSTVRCSDGLSRRHSDTSSGGAAYYIAVTSSVLRRSDPGSRRVPHHIADRRRAHPAPGAATPTSTALGAATPGPSTEAPPADGSNDGFVSRAAIGGTALAAALVAVALM</sequence>
<feature type="compositionally biased region" description="Low complexity" evidence="1">
    <location>
        <begin position="78"/>
        <end position="97"/>
    </location>
</feature>
<accession>A0ABR0UC27</accession>
<keyword evidence="3" id="KW-1185">Reference proteome</keyword>
<dbReference type="Proteomes" id="UP001318860">
    <property type="component" value="Unassembled WGS sequence"/>
</dbReference>
<comment type="caution">
    <text evidence="2">The sequence shown here is derived from an EMBL/GenBank/DDBJ whole genome shotgun (WGS) entry which is preliminary data.</text>
</comment>
<evidence type="ECO:0000313" key="2">
    <source>
        <dbReference type="EMBL" id="KAK6120002.1"/>
    </source>
</evidence>
<organism evidence="2 3">
    <name type="scientific">Rehmannia glutinosa</name>
    <name type="common">Chinese foxglove</name>
    <dbReference type="NCBI Taxonomy" id="99300"/>
    <lineage>
        <taxon>Eukaryota</taxon>
        <taxon>Viridiplantae</taxon>
        <taxon>Streptophyta</taxon>
        <taxon>Embryophyta</taxon>
        <taxon>Tracheophyta</taxon>
        <taxon>Spermatophyta</taxon>
        <taxon>Magnoliopsida</taxon>
        <taxon>eudicotyledons</taxon>
        <taxon>Gunneridae</taxon>
        <taxon>Pentapetalae</taxon>
        <taxon>asterids</taxon>
        <taxon>lamiids</taxon>
        <taxon>Lamiales</taxon>
        <taxon>Orobanchaceae</taxon>
        <taxon>Rehmannieae</taxon>
        <taxon>Rehmannia</taxon>
    </lineage>
</organism>
<dbReference type="EMBL" id="JABTTQ020003099">
    <property type="protein sequence ID" value="KAK6120002.1"/>
    <property type="molecule type" value="Genomic_DNA"/>
</dbReference>